<dbReference type="GO" id="GO:0032993">
    <property type="term" value="C:protein-DNA complex"/>
    <property type="evidence" value="ECO:0007669"/>
    <property type="project" value="TreeGrafter"/>
</dbReference>
<evidence type="ECO:0000256" key="4">
    <source>
        <dbReference type="ARBA" id="ARBA00023163"/>
    </source>
</evidence>
<dbReference type="InterPro" id="IPR036390">
    <property type="entry name" value="WH_DNA-bd_sf"/>
</dbReference>
<dbReference type="Pfam" id="PF03466">
    <property type="entry name" value="LysR_substrate"/>
    <property type="match status" value="1"/>
</dbReference>
<dbReference type="PANTHER" id="PTHR30346">
    <property type="entry name" value="TRANSCRIPTIONAL DUAL REGULATOR HCAR-RELATED"/>
    <property type="match status" value="1"/>
</dbReference>
<keyword evidence="4" id="KW-0804">Transcription</keyword>
<dbReference type="PRINTS" id="PR00039">
    <property type="entry name" value="HTHLYSR"/>
</dbReference>
<dbReference type="RefSeq" id="WP_097142417.1">
    <property type="nucleotide sequence ID" value="NZ_OBQD01000020.1"/>
</dbReference>
<dbReference type="Gene3D" id="3.40.190.10">
    <property type="entry name" value="Periplasmic binding protein-like II"/>
    <property type="match status" value="2"/>
</dbReference>
<dbReference type="SUPFAM" id="SSF53850">
    <property type="entry name" value="Periplasmic binding protein-like II"/>
    <property type="match status" value="1"/>
</dbReference>
<dbReference type="Gene3D" id="1.10.10.10">
    <property type="entry name" value="Winged helix-like DNA-binding domain superfamily/Winged helix DNA-binding domain"/>
    <property type="match status" value="1"/>
</dbReference>
<dbReference type="GO" id="GO:0003677">
    <property type="term" value="F:DNA binding"/>
    <property type="evidence" value="ECO:0007669"/>
    <property type="project" value="UniProtKB-KW"/>
</dbReference>
<reference evidence="10 11" key="1">
    <citation type="submission" date="2017-08" db="EMBL/GenBank/DDBJ databases">
        <authorList>
            <person name="de Groot N.N."/>
        </authorList>
    </citation>
    <scope>NUCLEOTIDE SEQUENCE [LARGE SCALE GENOMIC DNA]</scope>
    <source>
        <strain evidence="10 11">JC85</strain>
    </source>
</reference>
<proteinExistence type="inferred from homology"/>
<evidence type="ECO:0000256" key="8">
    <source>
        <dbReference type="SAM" id="Phobius"/>
    </source>
</evidence>
<comment type="similarity">
    <text evidence="1">Belongs to the LysR transcriptional regulatory family.</text>
</comment>
<keyword evidence="8" id="KW-0472">Membrane</keyword>
<sequence>MIETRLLRQFIVVAEELHFNRAANRLNMAQPPLSQAIKRLEEEIGARLLERDNRNVTLTGAGQDFLRTARKLLGELEEGVENARRIASGVAGRLSVSFIDTAHLDFLPQILRSFRQAYPDVQLDLHEGTTAHQIKLLQSATMDAGFMRWPGTPVTGLVFKRVRSEAVLVALPAGHRLAVASRVPLAALADENFIASPRSEGLGFHDQMVGLCRKAGYSPRIVQFANQMQTIASLVAAGIGAALVPGSLAAVRRDDVVFRRIEVDAPEHELHIDLVVCWRAEERGAVLDRFLDLVGSMPPPSQELTNP</sequence>
<dbReference type="FunFam" id="1.10.10.10:FF:000001">
    <property type="entry name" value="LysR family transcriptional regulator"/>
    <property type="match status" value="1"/>
</dbReference>
<protein>
    <recommendedName>
        <fullName evidence="6">HTH-type transcriptional regulator TtuA</fullName>
    </recommendedName>
    <alternativeName>
        <fullName evidence="7">Tartrate utilization transcriptional regulator</fullName>
    </alternativeName>
</protein>
<name>A0A285UVX7_9HYPH</name>
<keyword evidence="11" id="KW-1185">Reference proteome</keyword>
<keyword evidence="2" id="KW-0805">Transcription regulation</keyword>
<evidence type="ECO:0000256" key="1">
    <source>
        <dbReference type="ARBA" id="ARBA00009437"/>
    </source>
</evidence>
<evidence type="ECO:0000256" key="7">
    <source>
        <dbReference type="ARBA" id="ARBA00083243"/>
    </source>
</evidence>
<dbReference type="Pfam" id="PF00126">
    <property type="entry name" value="HTH_1"/>
    <property type="match status" value="1"/>
</dbReference>
<accession>A0A285UVX7</accession>
<evidence type="ECO:0000256" key="6">
    <source>
        <dbReference type="ARBA" id="ARBA00067332"/>
    </source>
</evidence>
<dbReference type="EMBL" id="OBQD01000020">
    <property type="protein sequence ID" value="SOC45992.1"/>
    <property type="molecule type" value="Genomic_DNA"/>
</dbReference>
<evidence type="ECO:0000313" key="10">
    <source>
        <dbReference type="EMBL" id="SOC45992.1"/>
    </source>
</evidence>
<feature type="domain" description="HTH lysR-type" evidence="9">
    <location>
        <begin position="2"/>
        <end position="59"/>
    </location>
</feature>
<feature type="transmembrane region" description="Helical" evidence="8">
    <location>
        <begin position="231"/>
        <end position="251"/>
    </location>
</feature>
<evidence type="ECO:0000259" key="9">
    <source>
        <dbReference type="PROSITE" id="PS50931"/>
    </source>
</evidence>
<evidence type="ECO:0000256" key="2">
    <source>
        <dbReference type="ARBA" id="ARBA00023015"/>
    </source>
</evidence>
<keyword evidence="8" id="KW-0812">Transmembrane</keyword>
<dbReference type="GO" id="GO:0003700">
    <property type="term" value="F:DNA-binding transcription factor activity"/>
    <property type="evidence" value="ECO:0007669"/>
    <property type="project" value="InterPro"/>
</dbReference>
<dbReference type="CDD" id="cd08414">
    <property type="entry name" value="PBP2_LTTR_aromatics_like"/>
    <property type="match status" value="1"/>
</dbReference>
<organism evidence="10 11">
    <name type="scientific">Rhizobium subbaraonis</name>
    <dbReference type="NCBI Taxonomy" id="908946"/>
    <lineage>
        <taxon>Bacteria</taxon>
        <taxon>Pseudomonadati</taxon>
        <taxon>Pseudomonadota</taxon>
        <taxon>Alphaproteobacteria</taxon>
        <taxon>Hyphomicrobiales</taxon>
        <taxon>Rhizobiaceae</taxon>
        <taxon>Rhizobium/Agrobacterium group</taxon>
        <taxon>Rhizobium</taxon>
    </lineage>
</organism>
<dbReference type="PANTHER" id="PTHR30346:SF0">
    <property type="entry name" value="HCA OPERON TRANSCRIPTIONAL ACTIVATOR HCAR"/>
    <property type="match status" value="1"/>
</dbReference>
<comment type="function">
    <text evidence="5">Transcriptional regulator of the ttuABCDE tartrate utilization operon.</text>
</comment>
<gene>
    <name evidence="10" type="ORF">SAMN05892877_1202</name>
</gene>
<keyword evidence="8" id="KW-1133">Transmembrane helix</keyword>
<dbReference type="Proteomes" id="UP000219167">
    <property type="component" value="Unassembled WGS sequence"/>
</dbReference>
<dbReference type="AlphaFoldDB" id="A0A285UVX7"/>
<keyword evidence="3" id="KW-0238">DNA-binding</keyword>
<dbReference type="InterPro" id="IPR005119">
    <property type="entry name" value="LysR_subst-bd"/>
</dbReference>
<dbReference type="SUPFAM" id="SSF46785">
    <property type="entry name" value="Winged helix' DNA-binding domain"/>
    <property type="match status" value="1"/>
</dbReference>
<dbReference type="InterPro" id="IPR000847">
    <property type="entry name" value="LysR_HTH_N"/>
</dbReference>
<evidence type="ECO:0000313" key="11">
    <source>
        <dbReference type="Proteomes" id="UP000219167"/>
    </source>
</evidence>
<evidence type="ECO:0000256" key="5">
    <source>
        <dbReference type="ARBA" id="ARBA00054626"/>
    </source>
</evidence>
<dbReference type="OrthoDB" id="9811588at2"/>
<dbReference type="InterPro" id="IPR036388">
    <property type="entry name" value="WH-like_DNA-bd_sf"/>
</dbReference>
<evidence type="ECO:0000256" key="3">
    <source>
        <dbReference type="ARBA" id="ARBA00023125"/>
    </source>
</evidence>
<dbReference type="PROSITE" id="PS50931">
    <property type="entry name" value="HTH_LYSR"/>
    <property type="match status" value="1"/>
</dbReference>